<sequence length="173" mass="20070">MSRKRTRKFVTIARIYYETALKAKLGGCALRFFYAFLRQSDGFEKDFDKKSWKRYTNLTGISKSHLSDHKKELIEKGYMYEKDSILYLEKDISKWGKFPKRGTLKKFPIQGTRVPDSGNKEFPVPGNTSEYSHLNIHNKGLSTSPGKKKARKVPEGLKKFMIDLKKLPGKKKK</sequence>
<dbReference type="EMBL" id="BARW01034145">
    <property type="protein sequence ID" value="GAJ03682.1"/>
    <property type="molecule type" value="Genomic_DNA"/>
</dbReference>
<dbReference type="Gene3D" id="1.10.10.10">
    <property type="entry name" value="Winged helix-like DNA-binding domain superfamily/Winged helix DNA-binding domain"/>
    <property type="match status" value="1"/>
</dbReference>
<accession>X1UJA7</accession>
<dbReference type="InterPro" id="IPR036388">
    <property type="entry name" value="WH-like_DNA-bd_sf"/>
</dbReference>
<reference evidence="3" key="1">
    <citation type="journal article" date="2014" name="Front. Microbiol.">
        <title>High frequency of phylogenetically diverse reductive dehalogenase-homologous genes in deep subseafloor sedimentary metagenomes.</title>
        <authorList>
            <person name="Kawai M."/>
            <person name="Futagami T."/>
            <person name="Toyoda A."/>
            <person name="Takaki Y."/>
            <person name="Nishi S."/>
            <person name="Hori S."/>
            <person name="Arai W."/>
            <person name="Tsubouchi T."/>
            <person name="Morono Y."/>
            <person name="Uchiyama I."/>
            <person name="Ito T."/>
            <person name="Fujiyama A."/>
            <person name="Inagaki F."/>
            <person name="Takami H."/>
        </authorList>
    </citation>
    <scope>NUCLEOTIDE SEQUENCE</scope>
    <source>
        <strain evidence="3">Expedition CK06-06</strain>
    </source>
</reference>
<evidence type="ECO:0000259" key="2">
    <source>
        <dbReference type="Pfam" id="PF04492"/>
    </source>
</evidence>
<gene>
    <name evidence="3" type="ORF">S12H4_53592</name>
</gene>
<dbReference type="InterPro" id="IPR006497">
    <property type="entry name" value="Phage_lambda_VrpO_N"/>
</dbReference>
<dbReference type="Pfam" id="PF04492">
    <property type="entry name" value="Phage_rep_O"/>
    <property type="match status" value="1"/>
</dbReference>
<dbReference type="AlphaFoldDB" id="X1UJA7"/>
<organism evidence="3">
    <name type="scientific">marine sediment metagenome</name>
    <dbReference type="NCBI Taxonomy" id="412755"/>
    <lineage>
        <taxon>unclassified sequences</taxon>
        <taxon>metagenomes</taxon>
        <taxon>ecological metagenomes</taxon>
    </lineage>
</organism>
<name>X1UJA7_9ZZZZ</name>
<dbReference type="GO" id="GO:0006260">
    <property type="term" value="P:DNA replication"/>
    <property type="evidence" value="ECO:0007669"/>
    <property type="project" value="InterPro"/>
</dbReference>
<evidence type="ECO:0000256" key="1">
    <source>
        <dbReference type="SAM" id="MobiDB-lite"/>
    </source>
</evidence>
<feature type="domain" description="Bacteriophage lambda Replication protein O N-terminal" evidence="2">
    <location>
        <begin position="9"/>
        <end position="95"/>
    </location>
</feature>
<protein>
    <recommendedName>
        <fullName evidence="2">Bacteriophage lambda Replication protein O N-terminal domain-containing protein</fullName>
    </recommendedName>
</protein>
<evidence type="ECO:0000313" key="3">
    <source>
        <dbReference type="EMBL" id="GAJ03682.1"/>
    </source>
</evidence>
<feature type="non-terminal residue" evidence="3">
    <location>
        <position position="173"/>
    </location>
</feature>
<proteinExistence type="predicted"/>
<comment type="caution">
    <text evidence="3">The sequence shown here is derived from an EMBL/GenBank/DDBJ whole genome shotgun (WGS) entry which is preliminary data.</text>
</comment>
<feature type="region of interest" description="Disordered" evidence="1">
    <location>
        <begin position="115"/>
        <end position="152"/>
    </location>
</feature>